<organism evidence="4 5">
    <name type="scientific">Paenibacillus taichungensis</name>
    <dbReference type="NCBI Taxonomy" id="484184"/>
    <lineage>
        <taxon>Bacteria</taxon>
        <taxon>Bacillati</taxon>
        <taxon>Bacillota</taxon>
        <taxon>Bacilli</taxon>
        <taxon>Bacillales</taxon>
        <taxon>Paenibacillaceae</taxon>
        <taxon>Paenibacillus</taxon>
    </lineage>
</organism>
<comment type="caution">
    <text evidence="4">The sequence shown here is derived from an EMBL/GenBank/DDBJ whole genome shotgun (WGS) entry which is preliminary data.</text>
</comment>
<feature type="region of interest" description="Disordered" evidence="1">
    <location>
        <begin position="544"/>
        <end position="614"/>
    </location>
</feature>
<protein>
    <recommendedName>
        <fullName evidence="6">Ig-like protein group 2</fullName>
    </recommendedName>
</protein>
<evidence type="ECO:0008006" key="6">
    <source>
        <dbReference type="Google" id="ProtNLM"/>
    </source>
</evidence>
<dbReference type="AlphaFoldDB" id="A0A329QVE4"/>
<dbReference type="Pfam" id="PF02368">
    <property type="entry name" value="Big_2"/>
    <property type="match status" value="1"/>
</dbReference>
<gene>
    <name evidence="4" type="ORF">DC345_13150</name>
</gene>
<feature type="domain" description="BIG2" evidence="2">
    <location>
        <begin position="261"/>
        <end position="320"/>
    </location>
</feature>
<evidence type="ECO:0000259" key="2">
    <source>
        <dbReference type="Pfam" id="PF02368"/>
    </source>
</evidence>
<evidence type="ECO:0000313" key="4">
    <source>
        <dbReference type="EMBL" id="RAW15282.1"/>
    </source>
</evidence>
<accession>A0A329QVE4</accession>
<reference evidence="4 5" key="1">
    <citation type="submission" date="2018-04" db="EMBL/GenBank/DDBJ databases">
        <title>Paenibacillus taichungensis Genome sequencing and assembly.</title>
        <authorList>
            <person name="Xu J."/>
            <person name="Rensing C."/>
            <person name="Mazhar H.S."/>
        </authorList>
    </citation>
    <scope>NUCLEOTIDE SEQUENCE [LARGE SCALE GENOMIC DNA]</scope>
    <source>
        <strain evidence="4 5">NC1</strain>
    </source>
</reference>
<dbReference type="Proteomes" id="UP000250642">
    <property type="component" value="Unassembled WGS sequence"/>
</dbReference>
<proteinExistence type="predicted"/>
<sequence length="1167" mass="129020">MEWIDKDGKVLRSISIPTGKTEIKASDNLKDTLNGTRYTVRSKNNSNYGGIYYWDRWTAGDSGNFNGKYWRAGGGQVSVYTSEPGPNCPGGVPTENKNPNTGQSFNGNLPRYPGCTDPNLAANIPRTEAFYIVANGDSLHDLWIRDGGISKTDVKASRTIIDSTSPINDVHGTQGYTDPSTVAGQVIDVPSLNLITISFKQTFNNDTYSKYWANPGAKQVWYFSKFRADFDSYTYVYKDKKLKVTYADGTSGLEISGNICVAPNGTTQLTATLTKVDGSVWPLQSHAKLTWSSSNTSTMTVNSSGLVTAVAPTGTATITGHFVDATQALDEKDTFEMTVGSGALCTDSGGGGNQPEIPEGNGSGQCSWTIGSPSQGTVMKQSHMDPGANGVIRADDRDSEKFDVLKGIPTSESLYTNALADEYLFKQDWGKMSGKTTYDCTVEVTYARQWTVPGPQVCTETGCTPGPPVTKTDTQSKTYTFQLFRDYSYWQINNLEVYKINQAEMSNYALPGGKVTMTPSGYTPPSLDSSNDADVNSHVRPANTSSITFTPPLLTGGLNSPPSLPDHTSTLKGMAESNTPQSKVSNDMVNFNGSTIMSSSETTKDGPIPSNIPNPTTINRDVLYKPNNMINNTLINKANTTSSGEIYYELLPGNVNGGINKVFPINGINTVTVHTPVVNYAWVSDDQPHNQKTIPNANRAALILERPFIVRIPTSGQHLDAGSYPGYGNRDYAKYFRIKQVRFPFDVYNEGRSQFIPAKTWVDIPVNQLDTPFYLPVWVDEGDYEIEFRNIAENAPTNFTEQQDANTNLAHHVAADTVPVEVIGRLYDFRVTDISDYNWENVFRKQMGRPEPTGVGYWTGLNSIDGDPRGNLAPFILPIRPGSHPVQGFKNVSVKTGYHIKFDLKTKGNMFGKQDGVRITPSFHFVSRDGSSRQEVDLYYHRGQERLIRIGSAQDLEKRFVVLNARLRNVPITELGDAARYRYTYELTPEEQSQSTLAEYMVGFVDQTSHQKTWVGRYDWLILSSPIRTLIGPKTDIPPGVNVDRANAAIQRWYGEYSLPADVYAVQKGTDLESLARQHPLDEQSAIFLKDGHIVVNFNIESLQGGNTVAPHLQYIYAPLMNQWQMEGFNRSPENSQGRNWSLKDGDVVFYHADQSSRNDFQSKVPH</sequence>
<dbReference type="InterPro" id="IPR043759">
    <property type="entry name" value="DUF5704"/>
</dbReference>
<evidence type="ECO:0000313" key="5">
    <source>
        <dbReference type="Proteomes" id="UP000250642"/>
    </source>
</evidence>
<dbReference type="SUPFAM" id="SSF49373">
    <property type="entry name" value="Invasin/intimin cell-adhesion fragments"/>
    <property type="match status" value="1"/>
</dbReference>
<dbReference type="Gene3D" id="2.60.40.1080">
    <property type="match status" value="1"/>
</dbReference>
<dbReference type="Pfam" id="PF18964">
    <property type="entry name" value="DUF5704"/>
    <property type="match status" value="1"/>
</dbReference>
<dbReference type="EMBL" id="QEVW01000008">
    <property type="protein sequence ID" value="RAW15282.1"/>
    <property type="molecule type" value="Genomic_DNA"/>
</dbReference>
<name>A0A329QVE4_9BACL</name>
<evidence type="ECO:0000256" key="1">
    <source>
        <dbReference type="SAM" id="MobiDB-lite"/>
    </source>
</evidence>
<feature type="domain" description="DUF5704" evidence="3">
    <location>
        <begin position="402"/>
        <end position="587"/>
    </location>
</feature>
<feature type="compositionally biased region" description="Polar residues" evidence="1">
    <location>
        <begin position="557"/>
        <end position="601"/>
    </location>
</feature>
<dbReference type="InterPro" id="IPR008964">
    <property type="entry name" value="Invasin/intimin_cell_adhesion"/>
</dbReference>
<evidence type="ECO:0000259" key="3">
    <source>
        <dbReference type="Pfam" id="PF18964"/>
    </source>
</evidence>
<dbReference type="InterPro" id="IPR003343">
    <property type="entry name" value="Big_2"/>
</dbReference>